<dbReference type="PANTHER" id="PTHR16166">
    <property type="entry name" value="VACUOLAR PROTEIN SORTING-ASSOCIATED PROTEIN VPS13"/>
    <property type="match status" value="1"/>
</dbReference>
<evidence type="ECO:0000313" key="3">
    <source>
        <dbReference type="Proteomes" id="UP000267606"/>
    </source>
</evidence>
<gene>
    <name evidence="2" type="ORF">OFLC_LOCUS15381</name>
</gene>
<evidence type="ECO:0000313" key="4">
    <source>
        <dbReference type="WBParaSite" id="OFLC_0001539201-mRNA-1"/>
    </source>
</evidence>
<proteinExistence type="inferred from homology"/>
<dbReference type="WBParaSite" id="OFLC_0001539201-mRNA-1">
    <property type="protein sequence ID" value="OFLC_0001539201-mRNA-1"/>
    <property type="gene ID" value="OFLC_0001539201"/>
</dbReference>
<reference evidence="2 3" key="2">
    <citation type="submission" date="2018-11" db="EMBL/GenBank/DDBJ databases">
        <authorList>
            <consortium name="Pathogen Informatics"/>
        </authorList>
    </citation>
    <scope>NUCLEOTIDE SEQUENCE [LARGE SCALE GENOMIC DNA]</scope>
</reference>
<name>A0A183I6L9_9BILA</name>
<protein>
    <submittedName>
        <fullName evidence="4">PMD domain-containing protein</fullName>
    </submittedName>
</protein>
<dbReference type="EMBL" id="UZAJ01042039">
    <property type="protein sequence ID" value="VDP21601.1"/>
    <property type="molecule type" value="Genomic_DNA"/>
</dbReference>
<dbReference type="GO" id="GO:0045053">
    <property type="term" value="P:protein retention in Golgi apparatus"/>
    <property type="evidence" value="ECO:0007669"/>
    <property type="project" value="TreeGrafter"/>
</dbReference>
<reference evidence="4" key="1">
    <citation type="submission" date="2016-06" db="UniProtKB">
        <authorList>
            <consortium name="WormBaseParasite"/>
        </authorList>
    </citation>
    <scope>IDENTIFICATION</scope>
</reference>
<evidence type="ECO:0000313" key="2">
    <source>
        <dbReference type="EMBL" id="VDP21601.1"/>
    </source>
</evidence>
<dbReference type="InterPro" id="IPR026847">
    <property type="entry name" value="VPS13"/>
</dbReference>
<sequence>MTTAYQAYEIELPTLSLEISLQGIGISIVDNFKTEEIAYMCIASSAIIWEQFVRARFRPFTIKQMETIEHAYQAWLPDHSEETVMVDKLEFDFMHMKLRKQKDWIDIQRQFQVGLWMQYRKTSHQSHFHVKIDNQLPACVFPCVLSVVPPPKSVIQDNAPKSFCELSCIRRESEHSRIAQIKYLHILVQEFAVQVDQGFVNAMLELISSQADSKPYTKEAFVKDFEMTKNQLEMIAGMTMASQQAAYYESLHISPLMVCAIFS</sequence>
<evidence type="ECO:0000256" key="1">
    <source>
        <dbReference type="ARBA" id="ARBA00006545"/>
    </source>
</evidence>
<dbReference type="STRING" id="387005.A0A183I6L9"/>
<dbReference type="AlphaFoldDB" id="A0A183I6L9"/>
<dbReference type="Proteomes" id="UP000267606">
    <property type="component" value="Unassembled WGS sequence"/>
</dbReference>
<comment type="similarity">
    <text evidence="1">Belongs to the VPS13 family.</text>
</comment>
<dbReference type="GO" id="GO:0006623">
    <property type="term" value="P:protein targeting to vacuole"/>
    <property type="evidence" value="ECO:0007669"/>
    <property type="project" value="TreeGrafter"/>
</dbReference>
<keyword evidence="3" id="KW-1185">Reference proteome</keyword>
<organism evidence="4">
    <name type="scientific">Onchocerca flexuosa</name>
    <dbReference type="NCBI Taxonomy" id="387005"/>
    <lineage>
        <taxon>Eukaryota</taxon>
        <taxon>Metazoa</taxon>
        <taxon>Ecdysozoa</taxon>
        <taxon>Nematoda</taxon>
        <taxon>Chromadorea</taxon>
        <taxon>Rhabditida</taxon>
        <taxon>Spirurina</taxon>
        <taxon>Spiruromorpha</taxon>
        <taxon>Filarioidea</taxon>
        <taxon>Onchocercidae</taxon>
        <taxon>Onchocerca</taxon>
    </lineage>
</organism>
<accession>A0A183I6L9</accession>
<dbReference type="PANTHER" id="PTHR16166:SF93">
    <property type="entry name" value="INTERMEMBRANE LIPID TRANSFER PROTEIN VPS13"/>
    <property type="match status" value="1"/>
</dbReference>